<dbReference type="AlphaFoldDB" id="A0A498NXQ0"/>
<sequence length="170" mass="18388">MSLFADKSSLHPPPCSVTVRIPNLNGLSVIYAQAPCEWLTPHPSASGPSCPGRLQSSWGLGSLVCPPGGQRAAYGDRALDLWAMSNIVTRGPIGASRPAKTTQHNSMDASTVQLQPITLMIPVTLFPLTFFPVLRSACDMTFREDNEILALLTCSEGQLKISREDIKRLL</sequence>
<protein>
    <submittedName>
        <fullName evidence="2">Uncharacterized protein</fullName>
    </submittedName>
</protein>
<accession>A0A498NXQ0</accession>
<comment type="caution">
    <text evidence="2">The sequence shown here is derived from an EMBL/GenBank/DDBJ whole genome shotgun (WGS) entry which is preliminary data.</text>
</comment>
<keyword evidence="3" id="KW-1185">Reference proteome</keyword>
<dbReference type="EMBL" id="QBIY01013287">
    <property type="protein sequence ID" value="RXN09337.1"/>
    <property type="molecule type" value="Genomic_DNA"/>
</dbReference>
<evidence type="ECO:0000313" key="1">
    <source>
        <dbReference type="EMBL" id="RXN09337.1"/>
    </source>
</evidence>
<evidence type="ECO:0000313" key="2">
    <source>
        <dbReference type="EMBL" id="RXN36197.1"/>
    </source>
</evidence>
<organism evidence="2 3">
    <name type="scientific">Labeo rohita</name>
    <name type="common">Indian major carp</name>
    <name type="synonym">Cyprinus rohita</name>
    <dbReference type="NCBI Taxonomy" id="84645"/>
    <lineage>
        <taxon>Eukaryota</taxon>
        <taxon>Metazoa</taxon>
        <taxon>Chordata</taxon>
        <taxon>Craniata</taxon>
        <taxon>Vertebrata</taxon>
        <taxon>Euteleostomi</taxon>
        <taxon>Actinopterygii</taxon>
        <taxon>Neopterygii</taxon>
        <taxon>Teleostei</taxon>
        <taxon>Ostariophysi</taxon>
        <taxon>Cypriniformes</taxon>
        <taxon>Cyprinidae</taxon>
        <taxon>Labeoninae</taxon>
        <taxon>Labeonini</taxon>
        <taxon>Labeo</taxon>
    </lineage>
</organism>
<dbReference type="EMBL" id="QBIY01008933">
    <property type="protein sequence ID" value="RXN36197.1"/>
    <property type="molecule type" value="Genomic_DNA"/>
</dbReference>
<reference evidence="2 3" key="1">
    <citation type="submission" date="2018-03" db="EMBL/GenBank/DDBJ databases">
        <title>Draft genome sequence of Rohu Carp (Labeo rohita).</title>
        <authorList>
            <person name="Das P."/>
            <person name="Kushwaha B."/>
            <person name="Joshi C.G."/>
            <person name="Kumar D."/>
            <person name="Nagpure N.S."/>
            <person name="Sahoo L."/>
            <person name="Das S.P."/>
            <person name="Bit A."/>
            <person name="Patnaik S."/>
            <person name="Meher P.K."/>
            <person name="Jayasankar P."/>
            <person name="Koringa P.G."/>
            <person name="Patel N.V."/>
            <person name="Hinsu A.T."/>
            <person name="Kumar R."/>
            <person name="Pandey M."/>
            <person name="Agarwal S."/>
            <person name="Srivastava S."/>
            <person name="Singh M."/>
            <person name="Iquebal M.A."/>
            <person name="Jaiswal S."/>
            <person name="Angadi U.B."/>
            <person name="Kumar N."/>
            <person name="Raza M."/>
            <person name="Shah T.M."/>
            <person name="Rai A."/>
            <person name="Jena J.K."/>
        </authorList>
    </citation>
    <scope>NUCLEOTIDE SEQUENCE [LARGE SCALE GENOMIC DNA]</scope>
    <source>
        <strain evidence="2">DASCIFA01</strain>
        <tissue evidence="2">Testis</tissue>
    </source>
</reference>
<dbReference type="Proteomes" id="UP000290572">
    <property type="component" value="Unassembled WGS sequence"/>
</dbReference>
<proteinExistence type="predicted"/>
<name>A0A498NXQ0_LABRO</name>
<evidence type="ECO:0000313" key="3">
    <source>
        <dbReference type="Proteomes" id="UP000290572"/>
    </source>
</evidence>
<gene>
    <name evidence="2" type="ORF">ROHU_003154</name>
    <name evidence="1" type="ORF">ROHU_011158</name>
</gene>